<gene>
    <name evidence="1" type="ORF">KPC_3643</name>
</gene>
<protein>
    <submittedName>
        <fullName evidence="1">Uncharacterized protein</fullName>
    </submittedName>
</protein>
<sequence>MYSNYKFPSKEQLTLNAALSSKKSNFYLLP</sequence>
<accession>A0A2U3N4G4</accession>
<evidence type="ECO:0000313" key="1">
    <source>
        <dbReference type="EMBL" id="SPL72465.1"/>
    </source>
</evidence>
<name>A0A2U3N4G4_9GAMM</name>
<dbReference type="AlphaFoldDB" id="A0A2U3N4G4"/>
<dbReference type="InParanoid" id="A0A2U3N4G4"/>
<evidence type="ECO:0000313" key="2">
    <source>
        <dbReference type="Proteomes" id="UP000245974"/>
    </source>
</evidence>
<reference evidence="2" key="1">
    <citation type="submission" date="2018-03" db="EMBL/GenBank/DDBJ databases">
        <authorList>
            <person name="Blom J."/>
        </authorList>
    </citation>
    <scope>NUCLEOTIDE SEQUENCE [LARGE SCALE GENOMIC DNA]</scope>
    <source>
        <strain evidence="2">KPC-SM-21</strain>
    </source>
</reference>
<dbReference type="EMBL" id="OOGT01000307">
    <property type="protein sequence ID" value="SPL72465.1"/>
    <property type="molecule type" value="Genomic_DNA"/>
</dbReference>
<keyword evidence="2" id="KW-1185">Reference proteome</keyword>
<proteinExistence type="predicted"/>
<dbReference type="Proteomes" id="UP000245974">
    <property type="component" value="Unassembled WGS sequence"/>
</dbReference>
<organism evidence="1 2">
    <name type="scientific">Acinetobacter stercoris</name>
    <dbReference type="NCBI Taxonomy" id="2126983"/>
    <lineage>
        <taxon>Bacteria</taxon>
        <taxon>Pseudomonadati</taxon>
        <taxon>Pseudomonadota</taxon>
        <taxon>Gammaproteobacteria</taxon>
        <taxon>Moraxellales</taxon>
        <taxon>Moraxellaceae</taxon>
        <taxon>Acinetobacter</taxon>
    </lineage>
</organism>